<gene>
    <name evidence="1" type="ORF">AFUS01_LOCUS44800</name>
</gene>
<feature type="non-terminal residue" evidence="1">
    <location>
        <position position="1"/>
    </location>
</feature>
<sequence>SRDLCCAVGVGASVVLGLRARSYLVVHSHCRGVGPVVLIRLLV</sequence>
<dbReference type="EMBL" id="CAJVCH010570620">
    <property type="protein sequence ID" value="CAG7835431.1"/>
    <property type="molecule type" value="Genomic_DNA"/>
</dbReference>
<name>A0A8J2M992_9HEXA</name>
<dbReference type="Proteomes" id="UP000708208">
    <property type="component" value="Unassembled WGS sequence"/>
</dbReference>
<reference evidence="1" key="1">
    <citation type="submission" date="2021-06" db="EMBL/GenBank/DDBJ databases">
        <authorList>
            <person name="Hodson N. C."/>
            <person name="Mongue J. A."/>
            <person name="Jaron S. K."/>
        </authorList>
    </citation>
    <scope>NUCLEOTIDE SEQUENCE</scope>
</reference>
<keyword evidence="2" id="KW-1185">Reference proteome</keyword>
<protein>
    <submittedName>
        <fullName evidence="1">Uncharacterized protein</fullName>
    </submittedName>
</protein>
<dbReference type="AlphaFoldDB" id="A0A8J2M992"/>
<evidence type="ECO:0000313" key="2">
    <source>
        <dbReference type="Proteomes" id="UP000708208"/>
    </source>
</evidence>
<accession>A0A8J2M992</accession>
<proteinExistence type="predicted"/>
<organism evidence="1 2">
    <name type="scientific">Allacma fusca</name>
    <dbReference type="NCBI Taxonomy" id="39272"/>
    <lineage>
        <taxon>Eukaryota</taxon>
        <taxon>Metazoa</taxon>
        <taxon>Ecdysozoa</taxon>
        <taxon>Arthropoda</taxon>
        <taxon>Hexapoda</taxon>
        <taxon>Collembola</taxon>
        <taxon>Symphypleona</taxon>
        <taxon>Sminthuridae</taxon>
        <taxon>Allacma</taxon>
    </lineage>
</organism>
<comment type="caution">
    <text evidence="1">The sequence shown here is derived from an EMBL/GenBank/DDBJ whole genome shotgun (WGS) entry which is preliminary data.</text>
</comment>
<evidence type="ECO:0000313" key="1">
    <source>
        <dbReference type="EMBL" id="CAG7835431.1"/>
    </source>
</evidence>